<dbReference type="Proteomes" id="UP000214646">
    <property type="component" value="Unassembled WGS sequence"/>
</dbReference>
<feature type="domain" description="Prenyltransferase alpha-alpha toroid" evidence="2">
    <location>
        <begin position="185"/>
        <end position="272"/>
    </location>
</feature>
<dbReference type="InterPro" id="IPR001330">
    <property type="entry name" value="Prenyltrans"/>
</dbReference>
<protein>
    <submittedName>
        <fullName evidence="3">Putative beta-subunit of geranylgeranyltransferase or farnesyltransferase</fullName>
    </submittedName>
</protein>
<dbReference type="Pfam" id="PF00432">
    <property type="entry name" value="Prenyltrans"/>
    <property type="match status" value="2"/>
</dbReference>
<evidence type="ECO:0000259" key="2">
    <source>
        <dbReference type="Pfam" id="PF00432"/>
    </source>
</evidence>
<comment type="caution">
    <text evidence="3">The sequence shown here is derived from an EMBL/GenBank/DDBJ whole genome shotgun (WGS) entry which is preliminary data.</text>
</comment>
<dbReference type="AlphaFoldDB" id="A0A225DK49"/>
<evidence type="ECO:0000313" key="4">
    <source>
        <dbReference type="Proteomes" id="UP000214646"/>
    </source>
</evidence>
<reference evidence="4" key="1">
    <citation type="submission" date="2017-06" db="EMBL/GenBank/DDBJ databases">
        <title>Genome analysis of Fimbriiglobus ruber SP5, the first member of the order Planctomycetales with confirmed chitinolytic capability.</title>
        <authorList>
            <person name="Ravin N.V."/>
            <person name="Rakitin A.L."/>
            <person name="Ivanova A.A."/>
            <person name="Beletsky A.V."/>
            <person name="Kulichevskaya I.S."/>
            <person name="Mardanov A.V."/>
            <person name="Dedysh S.N."/>
        </authorList>
    </citation>
    <scope>NUCLEOTIDE SEQUENCE [LARGE SCALE GENOMIC DNA]</scope>
    <source>
        <strain evidence="4">SP5</strain>
    </source>
</reference>
<sequence length="288" mass="30476">MLQVARLAPKLLGESADLVAGFLRSQQNPDGGFQDRGGASDLYYTVFGLEGLIALRADLPIGSALTYLRSFGTGADLDFVHLACLARCWAALPLDLRAEAPADAIAGRVEAYRSSDGGYAAEPGLADGTLYGCFLALGTYQDLGRPLVDPAGMLRCAARLRAEDGGYANQQDVPQGLTPSTAAAVTLLRQLEAPIPSGLDRWLLSRCSPDGGFFATPMAPLPDLLSTATALHALSGIHASIDAIREPCLDFIDTLWTSKGGFHGNWTDDILDSEYTFYGLLALGHLSV</sequence>
<dbReference type="Gene3D" id="1.50.10.20">
    <property type="match status" value="2"/>
</dbReference>
<dbReference type="RefSeq" id="WP_088259723.1">
    <property type="nucleotide sequence ID" value="NZ_NIDE01000017.1"/>
</dbReference>
<dbReference type="GO" id="GO:0016740">
    <property type="term" value="F:transferase activity"/>
    <property type="evidence" value="ECO:0007669"/>
    <property type="project" value="UniProtKB-KW"/>
</dbReference>
<feature type="domain" description="Prenyltransferase alpha-alpha toroid" evidence="2">
    <location>
        <begin position="23"/>
        <end position="57"/>
    </location>
</feature>
<gene>
    <name evidence="3" type="ORF">FRUB_09328</name>
</gene>
<dbReference type="OrthoDB" id="257049at2"/>
<evidence type="ECO:0000313" key="3">
    <source>
        <dbReference type="EMBL" id="OWK36765.1"/>
    </source>
</evidence>
<dbReference type="CDD" id="cd00688">
    <property type="entry name" value="ISOPREN_C2_like"/>
    <property type="match status" value="1"/>
</dbReference>
<keyword evidence="3" id="KW-0808">Transferase</keyword>
<name>A0A225DK49_9BACT</name>
<proteinExistence type="predicted"/>
<dbReference type="InterPro" id="IPR008930">
    <property type="entry name" value="Terpenoid_cyclase/PrenylTrfase"/>
</dbReference>
<dbReference type="SUPFAM" id="SSF48239">
    <property type="entry name" value="Terpenoid cyclases/Protein prenyltransferases"/>
    <property type="match status" value="2"/>
</dbReference>
<accession>A0A225DK49</accession>
<evidence type="ECO:0000256" key="1">
    <source>
        <dbReference type="ARBA" id="ARBA00022737"/>
    </source>
</evidence>
<keyword evidence="1" id="KW-0677">Repeat</keyword>
<organism evidence="3 4">
    <name type="scientific">Fimbriiglobus ruber</name>
    <dbReference type="NCBI Taxonomy" id="1908690"/>
    <lineage>
        <taxon>Bacteria</taxon>
        <taxon>Pseudomonadati</taxon>
        <taxon>Planctomycetota</taxon>
        <taxon>Planctomycetia</taxon>
        <taxon>Gemmatales</taxon>
        <taxon>Gemmataceae</taxon>
        <taxon>Fimbriiglobus</taxon>
    </lineage>
</organism>
<dbReference type="EMBL" id="NIDE01000017">
    <property type="protein sequence ID" value="OWK36765.1"/>
    <property type="molecule type" value="Genomic_DNA"/>
</dbReference>
<keyword evidence="4" id="KW-1185">Reference proteome</keyword>